<evidence type="ECO:0000313" key="2">
    <source>
        <dbReference type="EMBL" id="EEY16888.1"/>
    </source>
</evidence>
<feature type="region of interest" description="Disordered" evidence="1">
    <location>
        <begin position="154"/>
        <end position="176"/>
    </location>
</feature>
<gene>
    <name evidence="2" type="ORF">VDBG_02997</name>
</gene>
<name>C9SCS3_VERA1</name>
<feature type="compositionally biased region" description="Low complexity" evidence="1">
    <location>
        <begin position="24"/>
        <end position="47"/>
    </location>
</feature>
<feature type="region of interest" description="Disordered" evidence="1">
    <location>
        <begin position="1"/>
        <end position="133"/>
    </location>
</feature>
<proteinExistence type="predicted"/>
<dbReference type="GeneID" id="9533007"/>
<reference evidence="3" key="1">
    <citation type="journal article" date="2011" name="PLoS Pathog.">
        <title>Comparative genomics yields insights into niche adaptation of plant vascular wilt pathogens.</title>
        <authorList>
            <person name="Klosterman S.J."/>
            <person name="Subbarao K.V."/>
            <person name="Kang S."/>
            <person name="Veronese P."/>
            <person name="Gold S.E."/>
            <person name="Thomma B.P.H.J."/>
            <person name="Chen Z."/>
            <person name="Henrissat B."/>
            <person name="Lee Y.-H."/>
            <person name="Park J."/>
            <person name="Garcia-Pedrajas M.D."/>
            <person name="Barbara D.J."/>
            <person name="Anchieta A."/>
            <person name="de Jonge R."/>
            <person name="Santhanam P."/>
            <person name="Maruthachalam K."/>
            <person name="Atallah Z."/>
            <person name="Amyotte S.G."/>
            <person name="Paz Z."/>
            <person name="Inderbitzin P."/>
            <person name="Hayes R.J."/>
            <person name="Heiman D.I."/>
            <person name="Young S."/>
            <person name="Zeng Q."/>
            <person name="Engels R."/>
            <person name="Galagan J."/>
            <person name="Cuomo C.A."/>
            <person name="Dobinson K.F."/>
            <person name="Ma L.-J."/>
        </authorList>
    </citation>
    <scope>NUCLEOTIDE SEQUENCE [LARGE SCALE GENOMIC DNA]</scope>
    <source>
        <strain evidence="3">VaMs.102 / ATCC MYA-4576 / FGSC 10136</strain>
    </source>
</reference>
<sequence>MDARTGASPAQTTGDSYFSTRTKSNLSKAESTSKSSMSRSRSGSKDSPPLEKRLVRQPSGRMAPQEGTPRPDAHAREAASEGRASRKGSLADEEPAGVPEARAMKTPEANQSRHTLLHTSSGAWEGRGGGSAPPTPCRTLYVMYGDAMPFAAGGGGHAPGQREGVAGGAKAASDSL</sequence>
<evidence type="ECO:0000313" key="3">
    <source>
        <dbReference type="Proteomes" id="UP000008698"/>
    </source>
</evidence>
<feature type="compositionally biased region" description="Basic and acidic residues" evidence="1">
    <location>
        <begin position="69"/>
        <end position="84"/>
    </location>
</feature>
<protein>
    <submittedName>
        <fullName evidence="2">Predicted protein</fullName>
    </submittedName>
</protein>
<dbReference type="AlphaFoldDB" id="C9SCS3"/>
<accession>C9SCS3</accession>
<evidence type="ECO:0000256" key="1">
    <source>
        <dbReference type="SAM" id="MobiDB-lite"/>
    </source>
</evidence>
<organism evidence="3">
    <name type="scientific">Verticillium alfalfae (strain VaMs.102 / ATCC MYA-4576 / FGSC 10136)</name>
    <name type="common">Verticillium wilt of alfalfa</name>
    <name type="synonym">Verticillium albo-atrum</name>
    <dbReference type="NCBI Taxonomy" id="526221"/>
    <lineage>
        <taxon>Eukaryota</taxon>
        <taxon>Fungi</taxon>
        <taxon>Dikarya</taxon>
        <taxon>Ascomycota</taxon>
        <taxon>Pezizomycotina</taxon>
        <taxon>Sordariomycetes</taxon>
        <taxon>Hypocreomycetidae</taxon>
        <taxon>Glomerellales</taxon>
        <taxon>Plectosphaerellaceae</taxon>
        <taxon>Verticillium</taxon>
    </lineage>
</organism>
<dbReference type="Proteomes" id="UP000008698">
    <property type="component" value="Unassembled WGS sequence"/>
</dbReference>
<keyword evidence="3" id="KW-1185">Reference proteome</keyword>
<dbReference type="RefSeq" id="XP_003006858.1">
    <property type="nucleotide sequence ID" value="XM_003006812.1"/>
</dbReference>
<dbReference type="HOGENOM" id="CLU_1526331_0_0_1"/>
<feature type="compositionally biased region" description="Polar residues" evidence="1">
    <location>
        <begin position="8"/>
        <end position="23"/>
    </location>
</feature>
<dbReference type="EMBL" id="DS985216">
    <property type="protein sequence ID" value="EEY16888.1"/>
    <property type="molecule type" value="Genomic_DNA"/>
</dbReference>
<feature type="compositionally biased region" description="Polar residues" evidence="1">
    <location>
        <begin position="108"/>
        <end position="122"/>
    </location>
</feature>
<dbReference type="KEGG" id="val:VDBG_02997"/>